<dbReference type="InterPro" id="IPR011006">
    <property type="entry name" value="CheY-like_superfamily"/>
</dbReference>
<evidence type="ECO:0008006" key="14">
    <source>
        <dbReference type="Google" id="ProtNLM"/>
    </source>
</evidence>
<dbReference type="SUPFAM" id="SSF52172">
    <property type="entry name" value="CheY-like"/>
    <property type="match status" value="1"/>
</dbReference>
<comment type="subcellular location">
    <subcellularLocation>
        <location evidence="1">Nucleus</location>
    </subcellularLocation>
</comment>
<keyword evidence="4" id="KW-0805">Transcription regulation</keyword>
<dbReference type="Proteomes" id="UP001141552">
    <property type="component" value="Unassembled WGS sequence"/>
</dbReference>
<dbReference type="Gene3D" id="1.10.10.60">
    <property type="entry name" value="Homeodomain-like"/>
    <property type="match status" value="1"/>
</dbReference>
<dbReference type="GO" id="GO:0005634">
    <property type="term" value="C:nucleus"/>
    <property type="evidence" value="ECO:0007669"/>
    <property type="project" value="UniProtKB-SubCell"/>
</dbReference>
<dbReference type="PANTHER" id="PTHR43874">
    <property type="entry name" value="TWO-COMPONENT RESPONSE REGULATOR"/>
    <property type="match status" value="1"/>
</dbReference>
<evidence type="ECO:0000256" key="2">
    <source>
        <dbReference type="ARBA" id="ARBA00022553"/>
    </source>
</evidence>
<accession>A0A9Q0GGR6</accession>
<evidence type="ECO:0000259" key="10">
    <source>
        <dbReference type="PROSITE" id="PS50110"/>
    </source>
</evidence>
<dbReference type="GO" id="GO:0009736">
    <property type="term" value="P:cytokinin-activated signaling pathway"/>
    <property type="evidence" value="ECO:0007669"/>
    <property type="project" value="InterPro"/>
</dbReference>
<dbReference type="NCBIfam" id="TIGR01557">
    <property type="entry name" value="myb_SHAQKYF"/>
    <property type="match status" value="1"/>
</dbReference>
<gene>
    <name evidence="12" type="ORF">Tsubulata_013962</name>
</gene>
<evidence type="ECO:0000256" key="5">
    <source>
        <dbReference type="ARBA" id="ARBA00023159"/>
    </source>
</evidence>
<dbReference type="InterPro" id="IPR006447">
    <property type="entry name" value="Myb_dom_plants"/>
</dbReference>
<sequence length="633" mass="67746">MQLAVVTVKSPLDALATLRLQQKRFDLVLTDLHMPQMNGLELQKQVDQEFKLPVIIMSSDDSESVISRSLEGGAVFYIVKPVNPGDLKNVWQHAIAAKKGKSVITKEIGYTPGASSSSSSVEKLSGAEESSDGRKRGKKRSKEDPDEHNNVAPKKAKVVWTNSLHNRFLQAINHIGLEKSVPKRILEFMNVPGLSRENVASHLQKYRLFLKRVAEKSSASSTRNLNDRALRSTFASGHSFLSLKNVEQDHSHFSGQQVRPSFHPGSGFAGGSLLSLGGTSSLISPFTTFGNQQVAGAGDNPLSQLTNGLSHSFGNSSNFHTPLLGSANPGYQGNSATNLPWRNGGGMGYGRVNDQNGLLNGNHSLEMYQQQNQGRPNFLNIGGPSSFGFDTTGSRSPSFIFSAGSTGIGNNSSSNNYRLTNGTRSYDGIQMGGAADGTGLLGTGPLGLNRTELSTGLNGGYGITNLAQNNAMNVGPRENGGLMSLAQGGSFTGLDGGNQFQSSFSAIGSGNNSMLPPLAPQQNLIRNGLGNNNYALQGTLLNNPPPAFGSTTNQQLRQTDNDDAILLEPPSQLIPPFQQQNGEGFQLNANFPNSMQLEEGNTNLTELLNNPDLMSSFRIDDDTPWNEQAPNQA</sequence>
<dbReference type="InterPro" id="IPR001789">
    <property type="entry name" value="Sig_transdc_resp-reg_receiver"/>
</dbReference>
<dbReference type="EMBL" id="JAKUCV010000603">
    <property type="protein sequence ID" value="KAJ4849461.1"/>
    <property type="molecule type" value="Genomic_DNA"/>
</dbReference>
<dbReference type="InterPro" id="IPR017930">
    <property type="entry name" value="Myb_dom"/>
</dbReference>
<organism evidence="12 13">
    <name type="scientific">Turnera subulata</name>
    <dbReference type="NCBI Taxonomy" id="218843"/>
    <lineage>
        <taxon>Eukaryota</taxon>
        <taxon>Viridiplantae</taxon>
        <taxon>Streptophyta</taxon>
        <taxon>Embryophyta</taxon>
        <taxon>Tracheophyta</taxon>
        <taxon>Spermatophyta</taxon>
        <taxon>Magnoliopsida</taxon>
        <taxon>eudicotyledons</taxon>
        <taxon>Gunneridae</taxon>
        <taxon>Pentapetalae</taxon>
        <taxon>rosids</taxon>
        <taxon>fabids</taxon>
        <taxon>Malpighiales</taxon>
        <taxon>Passifloraceae</taxon>
        <taxon>Turnera</taxon>
    </lineage>
</organism>
<feature type="domain" description="Response regulatory" evidence="10">
    <location>
        <begin position="1"/>
        <end position="95"/>
    </location>
</feature>
<reference evidence="12" key="1">
    <citation type="submission" date="2022-02" db="EMBL/GenBank/DDBJ databases">
        <authorList>
            <person name="Henning P.M."/>
            <person name="McCubbin A.G."/>
            <person name="Shore J.S."/>
        </authorList>
    </citation>
    <scope>NUCLEOTIDE SEQUENCE</scope>
    <source>
        <strain evidence="12">F60SS</strain>
        <tissue evidence="12">Leaves</tissue>
    </source>
</reference>
<dbReference type="SUPFAM" id="SSF46689">
    <property type="entry name" value="Homeodomain-like"/>
    <property type="match status" value="1"/>
</dbReference>
<dbReference type="PROSITE" id="PS51294">
    <property type="entry name" value="HTH_MYB"/>
    <property type="match status" value="1"/>
</dbReference>
<dbReference type="Pfam" id="PF00249">
    <property type="entry name" value="Myb_DNA-binding"/>
    <property type="match status" value="1"/>
</dbReference>
<feature type="region of interest" description="Disordered" evidence="9">
    <location>
        <begin position="111"/>
        <end position="155"/>
    </location>
</feature>
<dbReference type="InterPro" id="IPR009057">
    <property type="entry name" value="Homeodomain-like_sf"/>
</dbReference>
<evidence type="ECO:0000256" key="3">
    <source>
        <dbReference type="ARBA" id="ARBA00023012"/>
    </source>
</evidence>
<dbReference type="GO" id="GO:0003677">
    <property type="term" value="F:DNA binding"/>
    <property type="evidence" value="ECO:0007669"/>
    <property type="project" value="InterPro"/>
</dbReference>
<protein>
    <recommendedName>
        <fullName evidence="14">Response regulatory domain-containing protein</fullName>
    </recommendedName>
</protein>
<feature type="domain" description="HTH myb-type" evidence="11">
    <location>
        <begin position="152"/>
        <end position="211"/>
    </location>
</feature>
<dbReference type="OrthoDB" id="21225at2759"/>
<evidence type="ECO:0000313" key="12">
    <source>
        <dbReference type="EMBL" id="KAJ4849461.1"/>
    </source>
</evidence>
<dbReference type="AlphaFoldDB" id="A0A9Q0GGR6"/>
<keyword evidence="13" id="KW-1185">Reference proteome</keyword>
<dbReference type="InterPro" id="IPR001005">
    <property type="entry name" value="SANT/Myb"/>
</dbReference>
<keyword evidence="5" id="KW-0010">Activator</keyword>
<reference evidence="12" key="2">
    <citation type="journal article" date="2023" name="Plants (Basel)">
        <title>Annotation of the Turnera subulata (Passifloraceae) Draft Genome Reveals the S-Locus Evolved after the Divergence of Turneroideae from Passifloroideae in a Stepwise Manner.</title>
        <authorList>
            <person name="Henning P.M."/>
            <person name="Roalson E.H."/>
            <person name="Mir W."/>
            <person name="McCubbin A.G."/>
            <person name="Shore J.S."/>
        </authorList>
    </citation>
    <scope>NUCLEOTIDE SEQUENCE</scope>
    <source>
        <strain evidence="12">F60SS</strain>
    </source>
</reference>
<keyword evidence="3" id="KW-0902">Two-component regulatory system</keyword>
<evidence type="ECO:0000256" key="1">
    <source>
        <dbReference type="ARBA" id="ARBA00004123"/>
    </source>
</evidence>
<comment type="caution">
    <text evidence="12">The sequence shown here is derived from an EMBL/GenBank/DDBJ whole genome shotgun (WGS) entry which is preliminary data.</text>
</comment>
<evidence type="ECO:0000256" key="9">
    <source>
        <dbReference type="SAM" id="MobiDB-lite"/>
    </source>
</evidence>
<name>A0A9Q0GGR6_9ROSI</name>
<dbReference type="FunFam" id="1.10.10.60:FF:000007">
    <property type="entry name" value="Two-component response regulator"/>
    <property type="match status" value="1"/>
</dbReference>
<dbReference type="Pfam" id="PF00072">
    <property type="entry name" value="Response_reg"/>
    <property type="match status" value="1"/>
</dbReference>
<dbReference type="GO" id="GO:0000160">
    <property type="term" value="P:phosphorelay signal transduction system"/>
    <property type="evidence" value="ECO:0007669"/>
    <property type="project" value="UniProtKB-KW"/>
</dbReference>
<proteinExistence type="predicted"/>
<keyword evidence="2 8" id="KW-0597">Phosphoprotein</keyword>
<evidence type="ECO:0000256" key="7">
    <source>
        <dbReference type="ARBA" id="ARBA00023242"/>
    </source>
</evidence>
<keyword evidence="6" id="KW-0804">Transcription</keyword>
<dbReference type="SMART" id="SM00448">
    <property type="entry name" value="REC"/>
    <property type="match status" value="1"/>
</dbReference>
<evidence type="ECO:0000256" key="4">
    <source>
        <dbReference type="ARBA" id="ARBA00023015"/>
    </source>
</evidence>
<dbReference type="InterPro" id="IPR045279">
    <property type="entry name" value="ARR-like"/>
</dbReference>
<dbReference type="PROSITE" id="PS50110">
    <property type="entry name" value="RESPONSE_REGULATORY"/>
    <property type="match status" value="1"/>
</dbReference>
<dbReference type="Gene3D" id="3.40.50.2300">
    <property type="match status" value="1"/>
</dbReference>
<evidence type="ECO:0000313" key="13">
    <source>
        <dbReference type="Proteomes" id="UP001141552"/>
    </source>
</evidence>
<evidence type="ECO:0000259" key="11">
    <source>
        <dbReference type="PROSITE" id="PS51294"/>
    </source>
</evidence>
<dbReference type="PANTHER" id="PTHR43874:SF19">
    <property type="entry name" value="RESPONSE REGULATOR 23-RELATED"/>
    <property type="match status" value="1"/>
</dbReference>
<feature type="non-terminal residue" evidence="12">
    <location>
        <position position="633"/>
    </location>
</feature>
<keyword evidence="7" id="KW-0539">Nucleus</keyword>
<feature type="modified residue" description="4-aspartylphosphate" evidence="8">
    <location>
        <position position="31"/>
    </location>
</feature>
<evidence type="ECO:0000256" key="6">
    <source>
        <dbReference type="ARBA" id="ARBA00023163"/>
    </source>
</evidence>
<evidence type="ECO:0000256" key="8">
    <source>
        <dbReference type="PROSITE-ProRule" id="PRU00169"/>
    </source>
</evidence>